<dbReference type="InterPro" id="IPR045625">
    <property type="entry name" value="DUF6427"/>
</dbReference>
<protein>
    <recommendedName>
        <fullName evidence="4">Beta-carotene 15,15'-monooxygenase</fullName>
    </recommendedName>
</protein>
<keyword evidence="3" id="KW-1185">Reference proteome</keyword>
<keyword evidence="1" id="KW-1133">Transmembrane helix</keyword>
<name>A0A1D8P9V9_9FLAO</name>
<feature type="transmembrane region" description="Helical" evidence="1">
    <location>
        <begin position="122"/>
        <end position="150"/>
    </location>
</feature>
<dbReference type="Proteomes" id="UP000176050">
    <property type="component" value="Chromosome"/>
</dbReference>
<feature type="transmembrane region" description="Helical" evidence="1">
    <location>
        <begin position="241"/>
        <end position="259"/>
    </location>
</feature>
<dbReference type="EMBL" id="CP017478">
    <property type="protein sequence ID" value="AOW21372.1"/>
    <property type="molecule type" value="Genomic_DNA"/>
</dbReference>
<feature type="transmembrane region" description="Helical" evidence="1">
    <location>
        <begin position="38"/>
        <end position="59"/>
    </location>
</feature>
<evidence type="ECO:0000313" key="3">
    <source>
        <dbReference type="Proteomes" id="UP000176050"/>
    </source>
</evidence>
<keyword evidence="1" id="KW-0812">Transmembrane</keyword>
<organism evidence="2 3">
    <name type="scientific">Urechidicola croceus</name>
    <dbReference type="NCBI Taxonomy" id="1850246"/>
    <lineage>
        <taxon>Bacteria</taxon>
        <taxon>Pseudomonadati</taxon>
        <taxon>Bacteroidota</taxon>
        <taxon>Flavobacteriia</taxon>
        <taxon>Flavobacteriales</taxon>
        <taxon>Flavobacteriaceae</taxon>
        <taxon>Urechidicola</taxon>
    </lineage>
</organism>
<feature type="transmembrane region" description="Helical" evidence="1">
    <location>
        <begin position="66"/>
        <end position="86"/>
    </location>
</feature>
<dbReference type="AlphaFoldDB" id="A0A1D8P9V9"/>
<feature type="transmembrane region" description="Helical" evidence="1">
    <location>
        <begin position="202"/>
        <end position="221"/>
    </location>
</feature>
<proteinExistence type="predicted"/>
<sequence length="307" mass="35888">MIANFFKKTKPIHAIFIGALFLVYYLMAVLGYKNLNFSFLEVFVQLGILLLFVVIFFLIRFINRKNFLSGLNSYVLLLFAVLFGIFPKTLELQNIFIAHFFLLLFFRRVYSIRTNKNIKQKLFDSGFWIAVASIFYIWCMLFLILVYIAILVNDKKQTRHLIIPLVGFATPYFILLTYYIFTDNFDVFLDYLVFKYSLDFGGYLQLNVLFPAIFLLIISVWGILKVSTNIFSLTNDLKPSWLLIITHFIIALYIAIFAVEKNGSSFIFTFFPIAIIIANYLQILELKISKEIVIYSLLILSISIYFL</sequence>
<accession>A0A1D8P9V9</accession>
<dbReference type="KEGG" id="lul:LPB138_12085"/>
<feature type="transmembrane region" description="Helical" evidence="1">
    <location>
        <begin position="266"/>
        <end position="282"/>
    </location>
</feature>
<dbReference type="Pfam" id="PF19992">
    <property type="entry name" value="DUF6427"/>
    <property type="match status" value="1"/>
</dbReference>
<feature type="transmembrane region" description="Helical" evidence="1">
    <location>
        <begin position="162"/>
        <end position="181"/>
    </location>
</feature>
<evidence type="ECO:0000256" key="1">
    <source>
        <dbReference type="SAM" id="Phobius"/>
    </source>
</evidence>
<feature type="transmembrane region" description="Helical" evidence="1">
    <location>
        <begin position="12"/>
        <end position="32"/>
    </location>
</feature>
<reference evidence="2 3" key="1">
    <citation type="submission" date="2016-10" db="EMBL/GenBank/DDBJ databases">
        <title>Lutibacter sp. LPB0138, isolated from marine gastropod.</title>
        <authorList>
            <person name="Kim E."/>
            <person name="Yi H."/>
        </authorList>
    </citation>
    <scope>NUCLEOTIDE SEQUENCE [LARGE SCALE GENOMIC DNA]</scope>
    <source>
        <strain evidence="2 3">LPB0138</strain>
    </source>
</reference>
<dbReference type="STRING" id="1850246.LPB138_12085"/>
<evidence type="ECO:0008006" key="4">
    <source>
        <dbReference type="Google" id="ProtNLM"/>
    </source>
</evidence>
<gene>
    <name evidence="2" type="ORF">LPB138_12085</name>
</gene>
<keyword evidence="1" id="KW-0472">Membrane</keyword>
<feature type="transmembrane region" description="Helical" evidence="1">
    <location>
        <begin position="288"/>
        <end position="306"/>
    </location>
</feature>
<evidence type="ECO:0000313" key="2">
    <source>
        <dbReference type="EMBL" id="AOW21372.1"/>
    </source>
</evidence>